<dbReference type="Proteomes" id="UP000694393">
    <property type="component" value="Unplaced"/>
</dbReference>
<name>A0A8C8RX64_9SAUR</name>
<evidence type="ECO:0000256" key="1">
    <source>
        <dbReference type="SAM" id="MobiDB-lite"/>
    </source>
</evidence>
<evidence type="ECO:0000313" key="2">
    <source>
        <dbReference type="Ensembl" id="ENSPCEP00000010895.1"/>
    </source>
</evidence>
<evidence type="ECO:0000313" key="3">
    <source>
        <dbReference type="Proteomes" id="UP000694393"/>
    </source>
</evidence>
<dbReference type="PANTHER" id="PTHR34756:SF1">
    <property type="entry name" value="CELL DIVISION CYCLE-ASSOCIATED PROTEIN 3"/>
    <property type="match status" value="1"/>
</dbReference>
<reference evidence="2" key="1">
    <citation type="submission" date="2025-08" db="UniProtKB">
        <authorList>
            <consortium name="Ensembl"/>
        </authorList>
    </citation>
    <scope>IDENTIFICATION</scope>
</reference>
<organism evidence="2 3">
    <name type="scientific">Pelusios castaneus</name>
    <name type="common">West African mud turtle</name>
    <dbReference type="NCBI Taxonomy" id="367368"/>
    <lineage>
        <taxon>Eukaryota</taxon>
        <taxon>Metazoa</taxon>
        <taxon>Chordata</taxon>
        <taxon>Craniata</taxon>
        <taxon>Vertebrata</taxon>
        <taxon>Euteleostomi</taxon>
        <taxon>Archelosauria</taxon>
        <taxon>Testudinata</taxon>
        <taxon>Testudines</taxon>
        <taxon>Pleurodira</taxon>
        <taxon>Pelomedusidae</taxon>
        <taxon>Pelusios</taxon>
    </lineage>
</organism>
<feature type="compositionally biased region" description="Polar residues" evidence="1">
    <location>
        <begin position="302"/>
        <end position="311"/>
    </location>
</feature>
<proteinExistence type="predicted"/>
<sequence length="355" mass="37211">MRLANETQLERASRGGTWGILGLGGPSLVCQRSAGGRGRQPGRELGKDSRAAAAGANGGAGLCAAKAGDLNRELGPEGSAEGGTEPGFEDSLRLQPGTMGAAESFPATPLSKPALNKHLAHVSDPRSPTAGILRTPIEVENSPVAEPKEAEMMASEESQNWDPRSPTLGISRTPMKAVVADTINCLVKQLSEAFGAESTDQESLLEELLDQGPKLGAACAPGEEATGKTPQVEGSAEDADQEKIPTCREEMEKQPSSNTCAQPVIRPARFTDSGGKATRRKASNRVLAASSGTGRSPLSILQDDNSPSALTPRQGKRHPSLAENLGQRKEVAADLGGCAWNDLNKENRHCRLVEN</sequence>
<feature type="compositionally biased region" description="Basic and acidic residues" evidence="1">
    <location>
        <begin position="241"/>
        <end position="253"/>
    </location>
</feature>
<accession>A0A8C8RX64</accession>
<feature type="compositionally biased region" description="Basic and acidic residues" evidence="1">
    <location>
        <begin position="41"/>
        <end position="50"/>
    </location>
</feature>
<feature type="region of interest" description="Disordered" evidence="1">
    <location>
        <begin position="215"/>
        <end position="326"/>
    </location>
</feature>
<keyword evidence="3" id="KW-1185">Reference proteome</keyword>
<dbReference type="Ensembl" id="ENSPCET00000011253.1">
    <property type="protein sequence ID" value="ENSPCEP00000010895.1"/>
    <property type="gene ID" value="ENSPCEG00000008626.1"/>
</dbReference>
<protein>
    <submittedName>
        <fullName evidence="2">Cell division cycle associated 3</fullName>
    </submittedName>
</protein>
<dbReference type="PANTHER" id="PTHR34756">
    <property type="entry name" value="CELL DIVISION CYCLE-ASSOCIATED PROTEIN 3"/>
    <property type="match status" value="1"/>
</dbReference>
<feature type="region of interest" description="Disordered" evidence="1">
    <location>
        <begin position="1"/>
        <end position="168"/>
    </location>
</feature>
<feature type="compositionally biased region" description="Gly residues" evidence="1">
    <location>
        <begin position="16"/>
        <end position="25"/>
    </location>
</feature>
<dbReference type="AlphaFoldDB" id="A0A8C8RX64"/>
<reference evidence="2" key="2">
    <citation type="submission" date="2025-09" db="UniProtKB">
        <authorList>
            <consortium name="Ensembl"/>
        </authorList>
    </citation>
    <scope>IDENTIFICATION</scope>
</reference>
<dbReference type="InterPro" id="IPR038832">
    <property type="entry name" value="CDCA3"/>
</dbReference>